<comment type="similarity">
    <text evidence="1">Belongs to the FGGY kinase family.</text>
</comment>
<dbReference type="Pfam" id="PF00370">
    <property type="entry name" value="FGGY_N"/>
    <property type="match status" value="1"/>
</dbReference>
<gene>
    <name evidence="6" type="ORF">SAMN02745226_00082</name>
</gene>
<dbReference type="GO" id="GO:0016301">
    <property type="term" value="F:kinase activity"/>
    <property type="evidence" value="ECO:0007669"/>
    <property type="project" value="UniProtKB-KW"/>
</dbReference>
<sequence length="512" mass="57994">MKRFYVGLDVGTSGTKLVVFSEEKLDVVYKFAYNYSFKVDSLGRITVAPDDVLKAVKVSLINASAFLLDLLIDRCELVISLDTMLHSLLFLDGELNPIGNLVPWLDETGTQEAVEVLKNPELAQEVHFRTGCPVATTYPLYKLMWFHKNEAELLDTASKIGSIKDWLLYIFTGKHVVDESIASGSGCYDIRARGWAGDLLKKLANVDKAKFPDVVHGDELFEPSDFLKSIFDERKFKITVFAGTSDGAASSMGTTFGDKQMITISMGTSAAIRKISGEAPSKHLMKGYGPWCYFFDKENFIVGSATNNCGNVINWWKDRYLRSKDYSEYEKVLGNIFEDLGESPYQRVLFRPTVFGMRSTRWLPRQSAEFYNLTPNSELSDMTRAVLEGLVFKFRRAVEAVRSMDREHKTVAKYVASGGLLEIAGFGKLLATVLNSDVLYRKDRFDAVLGNVLFALRETNRDAFDAFVRKNSQASKFEPFEQKVEFYEILYSRWLQKMTEKEITAIRELIDV</sequence>
<evidence type="ECO:0000259" key="5">
    <source>
        <dbReference type="Pfam" id="PF02782"/>
    </source>
</evidence>
<accession>A0A1M7RSC3</accession>
<evidence type="ECO:0000313" key="6">
    <source>
        <dbReference type="EMBL" id="SHN48988.1"/>
    </source>
</evidence>
<dbReference type="EMBL" id="FRDJ01000001">
    <property type="protein sequence ID" value="SHN48988.1"/>
    <property type="molecule type" value="Genomic_DNA"/>
</dbReference>
<keyword evidence="2" id="KW-0808">Transferase</keyword>
<dbReference type="InterPro" id="IPR050406">
    <property type="entry name" value="FGGY_Carb_Kinase"/>
</dbReference>
<dbReference type="InterPro" id="IPR018485">
    <property type="entry name" value="FGGY_C"/>
</dbReference>
<dbReference type="Proteomes" id="UP000184207">
    <property type="component" value="Unassembled WGS sequence"/>
</dbReference>
<dbReference type="GO" id="GO:0005975">
    <property type="term" value="P:carbohydrate metabolic process"/>
    <property type="evidence" value="ECO:0007669"/>
    <property type="project" value="InterPro"/>
</dbReference>
<dbReference type="CDD" id="cd07770">
    <property type="entry name" value="ASKHA_NBD_FGGY_GntK"/>
    <property type="match status" value="1"/>
</dbReference>
<keyword evidence="7" id="KW-1185">Reference proteome</keyword>
<dbReference type="PANTHER" id="PTHR43095:SF2">
    <property type="entry name" value="GLUCONOKINASE"/>
    <property type="match status" value="1"/>
</dbReference>
<dbReference type="InterPro" id="IPR018484">
    <property type="entry name" value="FGGY_N"/>
</dbReference>
<name>A0A1M7RSC3_FERGO</name>
<evidence type="ECO:0000259" key="4">
    <source>
        <dbReference type="Pfam" id="PF00370"/>
    </source>
</evidence>
<dbReference type="Gene3D" id="3.30.420.40">
    <property type="match status" value="2"/>
</dbReference>
<evidence type="ECO:0000313" key="7">
    <source>
        <dbReference type="Proteomes" id="UP000184207"/>
    </source>
</evidence>
<dbReference type="STRING" id="1121883.SAMN02745226_00082"/>
<organism evidence="6 7">
    <name type="scientific">Fervidobacterium gondwanense DSM 13020</name>
    <dbReference type="NCBI Taxonomy" id="1121883"/>
    <lineage>
        <taxon>Bacteria</taxon>
        <taxon>Thermotogati</taxon>
        <taxon>Thermotogota</taxon>
        <taxon>Thermotogae</taxon>
        <taxon>Thermotogales</taxon>
        <taxon>Fervidobacteriaceae</taxon>
        <taxon>Fervidobacterium</taxon>
    </lineage>
</organism>
<dbReference type="InterPro" id="IPR000577">
    <property type="entry name" value="Carb_kinase_FGGY"/>
</dbReference>
<evidence type="ECO:0000256" key="3">
    <source>
        <dbReference type="ARBA" id="ARBA00022777"/>
    </source>
</evidence>
<dbReference type="PIRSF" id="PIRSF000538">
    <property type="entry name" value="GlpK"/>
    <property type="match status" value="1"/>
</dbReference>
<dbReference type="PANTHER" id="PTHR43095">
    <property type="entry name" value="SUGAR KINASE"/>
    <property type="match status" value="1"/>
</dbReference>
<dbReference type="InterPro" id="IPR043129">
    <property type="entry name" value="ATPase_NBD"/>
</dbReference>
<dbReference type="SUPFAM" id="SSF53067">
    <property type="entry name" value="Actin-like ATPase domain"/>
    <property type="match status" value="2"/>
</dbReference>
<proteinExistence type="inferred from homology"/>
<dbReference type="AlphaFoldDB" id="A0A1M7RSC3"/>
<evidence type="ECO:0000256" key="1">
    <source>
        <dbReference type="ARBA" id="ARBA00009156"/>
    </source>
</evidence>
<dbReference type="Pfam" id="PF02782">
    <property type="entry name" value="FGGY_C"/>
    <property type="match status" value="1"/>
</dbReference>
<keyword evidence="3 6" id="KW-0418">Kinase</keyword>
<feature type="domain" description="Carbohydrate kinase FGGY C-terminal" evidence="5">
    <location>
        <begin position="264"/>
        <end position="456"/>
    </location>
</feature>
<dbReference type="RefSeq" id="WP_072757202.1">
    <property type="nucleotide sequence ID" value="NZ_FRDJ01000001.1"/>
</dbReference>
<evidence type="ECO:0000256" key="2">
    <source>
        <dbReference type="ARBA" id="ARBA00022679"/>
    </source>
</evidence>
<protein>
    <submittedName>
        <fullName evidence="6">Gluconokinase</fullName>
    </submittedName>
</protein>
<feature type="domain" description="Carbohydrate kinase FGGY N-terminal" evidence="4">
    <location>
        <begin position="5"/>
        <end position="252"/>
    </location>
</feature>
<reference evidence="7" key="1">
    <citation type="submission" date="2016-12" db="EMBL/GenBank/DDBJ databases">
        <authorList>
            <person name="Varghese N."/>
            <person name="Submissions S."/>
        </authorList>
    </citation>
    <scope>NUCLEOTIDE SEQUENCE [LARGE SCALE GENOMIC DNA]</scope>
    <source>
        <strain evidence="7">DSM 13020</strain>
    </source>
</reference>